<dbReference type="GO" id="GO:0050660">
    <property type="term" value="F:flavin adenine dinucleotide binding"/>
    <property type="evidence" value="ECO:0007669"/>
    <property type="project" value="InterPro"/>
</dbReference>
<evidence type="ECO:0000256" key="4">
    <source>
        <dbReference type="ARBA" id="ARBA00022827"/>
    </source>
</evidence>
<dbReference type="SUPFAM" id="SSF51905">
    <property type="entry name" value="FAD/NAD(P)-binding domain"/>
    <property type="match status" value="1"/>
</dbReference>
<feature type="disulfide bond" description="Redox-active" evidence="12">
    <location>
        <begin position="43"/>
        <end position="48"/>
    </location>
</feature>
<keyword evidence="11" id="KW-0520">NAD</keyword>
<keyword evidence="7" id="KW-1015">Disulfide bond</keyword>
<keyword evidence="11" id="KW-0547">Nucleotide-binding</keyword>
<sequence length="460" mass="49364">MAGFDYDLFVIGAGSGGVRASRIAAGHGARVGICEDDLVGGTCVIRGCVPKKLLVYGSHVAEEVEDAAAYGWTIPHPRFDWPTLRDNVQKEVMRLNGVYKNLLKGAGVELVVGRGRLMDAHTVAVGERIVTADKVLLATGARPWRPDIPGADLAIVSDDAFHLPTLPKRVVIVGGGYIAVEFAGIFNGLGAEVTMVVRRERVLRGFDEDCRQAVQDGMQAKGVAFRTRAQIVRLERRGGAIAATFADDTVLEADVVMYATGRHPNISGLGLDKVGVHLDKAGAVAVDEWSRTTVPSIYAIGDVTNRLNLTPVAIMEGHCFADTVFGNRPRKPDHHDVPSAVFSQPQLATVGLSEEQARRVHGQVHIYEARFRPMKYTLSGREQRTFMKLVVDAASDRVVGVHMAGDDAAELIQGIAIAVKAGATKAIFDATVGIHPTAGEEFVTMRTRRPDPAPAAEAAE</sequence>
<dbReference type="Gene3D" id="3.30.390.30">
    <property type="match status" value="1"/>
</dbReference>
<feature type="domain" description="Pyridine nucleotide-disulphide oxidoreductase dimerisation" evidence="15">
    <location>
        <begin position="337"/>
        <end position="445"/>
    </location>
</feature>
<dbReference type="GO" id="GO:0034599">
    <property type="term" value="P:cellular response to oxidative stress"/>
    <property type="evidence" value="ECO:0007669"/>
    <property type="project" value="TreeGrafter"/>
</dbReference>
<dbReference type="Pfam" id="PF02852">
    <property type="entry name" value="Pyr_redox_dim"/>
    <property type="match status" value="1"/>
</dbReference>
<dbReference type="PIRSF" id="PIRSF000350">
    <property type="entry name" value="Mercury_reductase_MerA"/>
    <property type="match status" value="1"/>
</dbReference>
<dbReference type="PROSITE" id="PS00076">
    <property type="entry name" value="PYRIDINE_REDOX_1"/>
    <property type="match status" value="1"/>
</dbReference>
<organism evidence="17 18">
    <name type="scientific">Vineibacter terrae</name>
    <dbReference type="NCBI Taxonomy" id="2586908"/>
    <lineage>
        <taxon>Bacteria</taxon>
        <taxon>Pseudomonadati</taxon>
        <taxon>Pseudomonadota</taxon>
        <taxon>Alphaproteobacteria</taxon>
        <taxon>Hyphomicrobiales</taxon>
        <taxon>Vineibacter</taxon>
    </lineage>
</organism>
<dbReference type="GO" id="GO:0045454">
    <property type="term" value="P:cell redox homeostasis"/>
    <property type="evidence" value="ECO:0007669"/>
    <property type="project" value="InterPro"/>
</dbReference>
<dbReference type="RefSeq" id="WP_147848711.1">
    <property type="nucleotide sequence ID" value="NZ_VDUZ01000023.1"/>
</dbReference>
<comment type="subunit">
    <text evidence="2">Homodimer.</text>
</comment>
<evidence type="ECO:0000256" key="14">
    <source>
        <dbReference type="RuleBase" id="RU365040"/>
    </source>
</evidence>
<dbReference type="AlphaFoldDB" id="A0A5C8PJ47"/>
<evidence type="ECO:0000256" key="6">
    <source>
        <dbReference type="ARBA" id="ARBA00023002"/>
    </source>
</evidence>
<feature type="binding site" evidence="11">
    <location>
        <position position="52"/>
    </location>
    <ligand>
        <name>FAD</name>
        <dbReference type="ChEBI" id="CHEBI:57692"/>
    </ligand>
</feature>
<feature type="active site" description="Proton acceptor" evidence="10">
    <location>
        <position position="435"/>
    </location>
</feature>
<accession>A0A5C8PJ47</accession>
<dbReference type="OrthoDB" id="9764616at2"/>
<gene>
    <name evidence="17" type="primary">gor</name>
    <name evidence="17" type="ORF">FHP25_19845</name>
</gene>
<dbReference type="EC" id="1.8.1.7" evidence="14"/>
<dbReference type="PANTHER" id="PTHR42737">
    <property type="entry name" value="GLUTATHIONE REDUCTASE"/>
    <property type="match status" value="1"/>
</dbReference>
<evidence type="ECO:0000256" key="5">
    <source>
        <dbReference type="ARBA" id="ARBA00022857"/>
    </source>
</evidence>
<dbReference type="PANTHER" id="PTHR42737:SF2">
    <property type="entry name" value="GLUTATHIONE REDUCTASE"/>
    <property type="match status" value="1"/>
</dbReference>
<evidence type="ECO:0000256" key="10">
    <source>
        <dbReference type="PIRSR" id="PIRSR000350-2"/>
    </source>
</evidence>
<keyword evidence="4 11" id="KW-0274">FAD</keyword>
<feature type="domain" description="FAD/NAD(P)-binding" evidence="16">
    <location>
        <begin position="6"/>
        <end position="317"/>
    </location>
</feature>
<dbReference type="PRINTS" id="PR00411">
    <property type="entry name" value="PNDRDTASEI"/>
</dbReference>
<dbReference type="PRINTS" id="PR00368">
    <property type="entry name" value="FADPNR"/>
</dbReference>
<evidence type="ECO:0000256" key="12">
    <source>
        <dbReference type="PIRSR" id="PIRSR000350-4"/>
    </source>
</evidence>
<proteinExistence type="inferred from homology"/>
<evidence type="ECO:0000256" key="9">
    <source>
        <dbReference type="ARBA" id="ARBA00049142"/>
    </source>
</evidence>
<evidence type="ECO:0000256" key="2">
    <source>
        <dbReference type="ARBA" id="ARBA00011738"/>
    </source>
</evidence>
<dbReference type="InterPro" id="IPR006324">
    <property type="entry name" value="GSHR"/>
</dbReference>
<feature type="binding site" evidence="11">
    <location>
        <position position="302"/>
    </location>
    <ligand>
        <name>FAD</name>
        <dbReference type="ChEBI" id="CHEBI:57692"/>
    </ligand>
</feature>
<evidence type="ECO:0000256" key="13">
    <source>
        <dbReference type="RuleBase" id="RU003691"/>
    </source>
</evidence>
<evidence type="ECO:0000256" key="8">
    <source>
        <dbReference type="ARBA" id="ARBA00023284"/>
    </source>
</evidence>
<keyword evidence="5 14" id="KW-0521">NADP</keyword>
<dbReference type="InterPro" id="IPR046952">
    <property type="entry name" value="GSHR/TRXR-like"/>
</dbReference>
<dbReference type="InterPro" id="IPR023753">
    <property type="entry name" value="FAD/NAD-binding_dom"/>
</dbReference>
<dbReference type="InterPro" id="IPR001100">
    <property type="entry name" value="Pyr_nuc-diS_OxRdtase"/>
</dbReference>
<keyword evidence="8 13" id="KW-0676">Redox-active center</keyword>
<dbReference type="InterPro" id="IPR016156">
    <property type="entry name" value="FAD/NAD-linked_Rdtase_dimer_sf"/>
</dbReference>
<comment type="catalytic activity">
    <reaction evidence="9 14">
        <text>2 glutathione + NADP(+) = glutathione disulfide + NADPH + H(+)</text>
        <dbReference type="Rhea" id="RHEA:11740"/>
        <dbReference type="ChEBI" id="CHEBI:15378"/>
        <dbReference type="ChEBI" id="CHEBI:57783"/>
        <dbReference type="ChEBI" id="CHEBI:57925"/>
        <dbReference type="ChEBI" id="CHEBI:58297"/>
        <dbReference type="ChEBI" id="CHEBI:58349"/>
        <dbReference type="EC" id="1.8.1.7"/>
    </reaction>
</comment>
<evidence type="ECO:0000256" key="11">
    <source>
        <dbReference type="PIRSR" id="PIRSR000350-3"/>
    </source>
</evidence>
<comment type="similarity">
    <text evidence="1 13">Belongs to the class-I pyridine nucleotide-disulfide oxidoreductase family.</text>
</comment>
<dbReference type="FunFam" id="3.50.50.60:FF:000051">
    <property type="entry name" value="Glutathione reductase"/>
    <property type="match status" value="1"/>
</dbReference>
<protein>
    <recommendedName>
        <fullName evidence="14">Glutathione reductase</fullName>
        <shortName evidence="14">GRase</shortName>
        <ecNumber evidence="14">1.8.1.7</ecNumber>
    </recommendedName>
</protein>
<evidence type="ECO:0000259" key="15">
    <source>
        <dbReference type="Pfam" id="PF02852"/>
    </source>
</evidence>
<dbReference type="EMBL" id="VDUZ01000023">
    <property type="protein sequence ID" value="TXL73668.1"/>
    <property type="molecule type" value="Genomic_DNA"/>
</dbReference>
<dbReference type="InterPro" id="IPR004099">
    <property type="entry name" value="Pyr_nucl-diS_OxRdtase_dimer"/>
</dbReference>
<dbReference type="NCBIfam" id="NF004776">
    <property type="entry name" value="PRK06116.1"/>
    <property type="match status" value="1"/>
</dbReference>
<dbReference type="Proteomes" id="UP000321638">
    <property type="component" value="Unassembled WGS sequence"/>
</dbReference>
<evidence type="ECO:0000256" key="3">
    <source>
        <dbReference type="ARBA" id="ARBA00022630"/>
    </source>
</evidence>
<feature type="binding site" evidence="11">
    <location>
        <begin position="174"/>
        <end position="181"/>
    </location>
    <ligand>
        <name>NAD(+)</name>
        <dbReference type="ChEBI" id="CHEBI:57540"/>
    </ligand>
</feature>
<evidence type="ECO:0000313" key="17">
    <source>
        <dbReference type="EMBL" id="TXL73668.1"/>
    </source>
</evidence>
<keyword evidence="18" id="KW-1185">Reference proteome</keyword>
<keyword evidence="6 13" id="KW-0560">Oxidoreductase</keyword>
<feature type="binding site" evidence="11">
    <location>
        <position position="261"/>
    </location>
    <ligand>
        <name>NAD(+)</name>
        <dbReference type="ChEBI" id="CHEBI:57540"/>
    </ligand>
</feature>
<dbReference type="Pfam" id="PF07992">
    <property type="entry name" value="Pyr_redox_2"/>
    <property type="match status" value="1"/>
</dbReference>
<reference evidence="17 18" key="1">
    <citation type="submission" date="2019-06" db="EMBL/GenBank/DDBJ databases">
        <title>New taxonomy in bacterial strain CC-CFT640, isolated from vineyard.</title>
        <authorList>
            <person name="Lin S.-Y."/>
            <person name="Tsai C.-F."/>
            <person name="Young C.-C."/>
        </authorList>
    </citation>
    <scope>NUCLEOTIDE SEQUENCE [LARGE SCALE GENOMIC DNA]</scope>
    <source>
        <strain evidence="17 18">CC-CFT640</strain>
    </source>
</reference>
<dbReference type="GO" id="GO:0004362">
    <property type="term" value="F:glutathione-disulfide reductase (NADPH) activity"/>
    <property type="evidence" value="ECO:0007669"/>
    <property type="project" value="UniProtKB-EC"/>
</dbReference>
<evidence type="ECO:0000259" key="16">
    <source>
        <dbReference type="Pfam" id="PF07992"/>
    </source>
</evidence>
<comment type="function">
    <text evidence="14">Catalyzes the reduction of glutathione disulfide (GSSG) to reduced glutathione (GSH).</text>
</comment>
<comment type="cofactor">
    <cofactor evidence="11">
        <name>FAD</name>
        <dbReference type="ChEBI" id="CHEBI:57692"/>
    </cofactor>
    <text evidence="11">Binds 1 FAD per subunit.</text>
</comment>
<feature type="binding site" evidence="11">
    <location>
        <position position="115"/>
    </location>
    <ligand>
        <name>FAD</name>
        <dbReference type="ChEBI" id="CHEBI:57692"/>
    </ligand>
</feature>
<evidence type="ECO:0000256" key="7">
    <source>
        <dbReference type="ARBA" id="ARBA00023157"/>
    </source>
</evidence>
<evidence type="ECO:0000256" key="1">
    <source>
        <dbReference type="ARBA" id="ARBA00007532"/>
    </source>
</evidence>
<dbReference type="NCBIfam" id="TIGR01424">
    <property type="entry name" value="gluta_reduc_2"/>
    <property type="match status" value="1"/>
</dbReference>
<dbReference type="GO" id="GO:0005829">
    <property type="term" value="C:cytosol"/>
    <property type="evidence" value="ECO:0007669"/>
    <property type="project" value="TreeGrafter"/>
</dbReference>
<dbReference type="InterPro" id="IPR012999">
    <property type="entry name" value="Pyr_OxRdtase_I_AS"/>
</dbReference>
<dbReference type="GO" id="GO:0050661">
    <property type="term" value="F:NADP binding"/>
    <property type="evidence" value="ECO:0007669"/>
    <property type="project" value="InterPro"/>
</dbReference>
<evidence type="ECO:0000313" key="18">
    <source>
        <dbReference type="Proteomes" id="UP000321638"/>
    </source>
</evidence>
<dbReference type="GO" id="GO:0006749">
    <property type="term" value="P:glutathione metabolic process"/>
    <property type="evidence" value="ECO:0007669"/>
    <property type="project" value="InterPro"/>
</dbReference>
<keyword evidence="3 13" id="KW-0285">Flavoprotein</keyword>
<dbReference type="InterPro" id="IPR036188">
    <property type="entry name" value="FAD/NAD-bd_sf"/>
</dbReference>
<dbReference type="Gene3D" id="3.50.50.60">
    <property type="entry name" value="FAD/NAD(P)-binding domain"/>
    <property type="match status" value="2"/>
</dbReference>
<comment type="caution">
    <text evidence="17">The sequence shown here is derived from an EMBL/GenBank/DDBJ whole genome shotgun (WGS) entry which is preliminary data.</text>
</comment>
<name>A0A5C8PJ47_9HYPH</name>
<dbReference type="SUPFAM" id="SSF55424">
    <property type="entry name" value="FAD/NAD-linked reductases, dimerisation (C-terminal) domain"/>
    <property type="match status" value="1"/>
</dbReference>